<evidence type="ECO:0000313" key="5">
    <source>
        <dbReference type="Proteomes" id="UP000190135"/>
    </source>
</evidence>
<feature type="domain" description="FAD-binding PCMH-type" evidence="3">
    <location>
        <begin position="1"/>
        <end position="177"/>
    </location>
</feature>
<dbReference type="InterPro" id="IPR016166">
    <property type="entry name" value="FAD-bd_PCMH"/>
</dbReference>
<dbReference type="EMBL" id="FUXL01000001">
    <property type="protein sequence ID" value="SJZ51233.1"/>
    <property type="molecule type" value="Genomic_DNA"/>
</dbReference>
<dbReference type="PROSITE" id="PS51387">
    <property type="entry name" value="FAD_PCMH"/>
    <property type="match status" value="1"/>
</dbReference>
<keyword evidence="2" id="KW-0285">Flavoprotein</keyword>
<dbReference type="GO" id="GO:0008720">
    <property type="term" value="F:D-lactate dehydrogenase (NAD+) activity"/>
    <property type="evidence" value="ECO:0007669"/>
    <property type="project" value="TreeGrafter"/>
</dbReference>
<evidence type="ECO:0000259" key="3">
    <source>
        <dbReference type="PROSITE" id="PS51387"/>
    </source>
</evidence>
<proteinExistence type="inferred from homology"/>
<reference evidence="4 5" key="1">
    <citation type="submission" date="2017-02" db="EMBL/GenBank/DDBJ databases">
        <authorList>
            <person name="Peterson S.W."/>
        </authorList>
    </citation>
    <scope>NUCLEOTIDE SEQUENCE [LARGE SCALE GENOMIC DNA]</scope>
    <source>
        <strain evidence="4 5">USBA 369</strain>
    </source>
</reference>
<dbReference type="Proteomes" id="UP000190135">
    <property type="component" value="Unassembled WGS sequence"/>
</dbReference>
<dbReference type="InterPro" id="IPR016169">
    <property type="entry name" value="FAD-bd_PCMH_sub2"/>
</dbReference>
<dbReference type="InterPro" id="IPR006094">
    <property type="entry name" value="Oxid_FAD_bind_N"/>
</dbReference>
<comment type="similarity">
    <text evidence="1">Belongs to the FAD-binding oxidoreductase/transferase type 4 family.</text>
</comment>
<evidence type="ECO:0000256" key="1">
    <source>
        <dbReference type="ARBA" id="ARBA00008000"/>
    </source>
</evidence>
<gene>
    <name evidence="4" type="ORF">SAMN05428963_101118</name>
</gene>
<name>A0A1T4L9F7_9HYPH</name>
<dbReference type="STRING" id="1365950.SAMN05428963_101118"/>
<dbReference type="AlphaFoldDB" id="A0A1T4L9F7"/>
<dbReference type="GO" id="GO:0004458">
    <property type="term" value="F:D-lactate dehydrogenase (cytochrome) activity"/>
    <property type="evidence" value="ECO:0007669"/>
    <property type="project" value="TreeGrafter"/>
</dbReference>
<sequence>MRNDSYQSWGRLDRGLAAARRVGPMPFDGAGSGGVLPFGNGRTYGDSCQNRRGTLLDCRDANRILSFDAASGVVVAEAGALLCDITRLVAPSGWFLPVTPGTQFVTLGGAIANDVHGKNHHRRGTFGRWVLSMEMERSDRGRFVAAPDQNADLFAATIGGMGLTGLIRSAEIQLLAVPSMTIDQTTLRFDRLADYFEAAEEADDGHEYSVAWIDSLASGRRLGRGHLIMGDHAEGGDRSGRAHRPLASVPFTPPFSPLSGLSLKAFNEAFFRKVPKGTSRRPSRFEPFFYPLDRVERWNRLYGPGGMHQHQSVVPADVAPEAVRALIECAQLHDHGSFLTVLKRFGSLASPGLFSFPRPGYTLTLDFPHRGEATLKLLAELDRLVVAAGGALNPYKDAHMSPLTFAASYPDWARLESFRDPAIISDFWRRTAMTLPRSDPMPIAAE</sequence>
<dbReference type="Pfam" id="PF01565">
    <property type="entry name" value="FAD_binding_4"/>
    <property type="match status" value="1"/>
</dbReference>
<keyword evidence="5" id="KW-1185">Reference proteome</keyword>
<evidence type="ECO:0000313" key="4">
    <source>
        <dbReference type="EMBL" id="SJZ51233.1"/>
    </source>
</evidence>
<dbReference type="PANTHER" id="PTHR11748:SF111">
    <property type="entry name" value="D-LACTATE DEHYDROGENASE, MITOCHONDRIAL-RELATED"/>
    <property type="match status" value="1"/>
</dbReference>
<dbReference type="SUPFAM" id="SSF56176">
    <property type="entry name" value="FAD-binding/transporter-associated domain-like"/>
    <property type="match status" value="1"/>
</dbReference>
<dbReference type="GO" id="GO:0071949">
    <property type="term" value="F:FAD binding"/>
    <property type="evidence" value="ECO:0007669"/>
    <property type="project" value="InterPro"/>
</dbReference>
<keyword evidence="2" id="KW-0274">FAD</keyword>
<dbReference type="PANTHER" id="PTHR11748">
    <property type="entry name" value="D-LACTATE DEHYDROGENASE"/>
    <property type="match status" value="1"/>
</dbReference>
<dbReference type="GO" id="GO:1903457">
    <property type="term" value="P:lactate catabolic process"/>
    <property type="evidence" value="ECO:0007669"/>
    <property type="project" value="TreeGrafter"/>
</dbReference>
<protein>
    <submittedName>
        <fullName evidence="4">FAD/FMN-containing dehydrogenase</fullName>
    </submittedName>
</protein>
<accession>A0A1T4L9F7</accession>
<dbReference type="InterPro" id="IPR036318">
    <property type="entry name" value="FAD-bd_PCMH-like_sf"/>
</dbReference>
<evidence type="ECO:0000256" key="2">
    <source>
        <dbReference type="ARBA" id="ARBA00022827"/>
    </source>
</evidence>
<dbReference type="Gene3D" id="3.30.465.10">
    <property type="match status" value="1"/>
</dbReference>
<dbReference type="RefSeq" id="WP_078706435.1">
    <property type="nucleotide sequence ID" value="NZ_FUXL01000001.1"/>
</dbReference>
<dbReference type="OrthoDB" id="143770at2"/>
<organism evidence="4 5">
    <name type="scientific">Consotaella salsifontis</name>
    <dbReference type="NCBI Taxonomy" id="1365950"/>
    <lineage>
        <taxon>Bacteria</taxon>
        <taxon>Pseudomonadati</taxon>
        <taxon>Pseudomonadota</taxon>
        <taxon>Alphaproteobacteria</taxon>
        <taxon>Hyphomicrobiales</taxon>
        <taxon>Aurantimonadaceae</taxon>
        <taxon>Consotaella</taxon>
    </lineage>
</organism>